<feature type="compositionally biased region" description="Polar residues" evidence="1">
    <location>
        <begin position="263"/>
        <end position="284"/>
    </location>
</feature>
<evidence type="ECO:0000256" key="1">
    <source>
        <dbReference type="SAM" id="MobiDB-lite"/>
    </source>
</evidence>
<feature type="compositionally biased region" description="Polar residues" evidence="1">
    <location>
        <begin position="293"/>
        <end position="309"/>
    </location>
</feature>
<dbReference type="Pfam" id="PF24626">
    <property type="entry name" value="SH3_Tf2-1"/>
    <property type="match status" value="1"/>
</dbReference>
<protein>
    <recommendedName>
        <fullName evidence="2">Tf2-1-like SH3-like domain-containing protein</fullName>
    </recommendedName>
</protein>
<evidence type="ECO:0000259" key="2">
    <source>
        <dbReference type="Pfam" id="PF24626"/>
    </source>
</evidence>
<organism evidence="3 4">
    <name type="scientific">Phytophthora rubi</name>
    <dbReference type="NCBI Taxonomy" id="129364"/>
    <lineage>
        <taxon>Eukaryota</taxon>
        <taxon>Sar</taxon>
        <taxon>Stramenopiles</taxon>
        <taxon>Oomycota</taxon>
        <taxon>Peronosporomycetes</taxon>
        <taxon>Peronosporales</taxon>
        <taxon>Peronosporaceae</taxon>
        <taxon>Phytophthora</taxon>
    </lineage>
</organism>
<feature type="region of interest" description="Disordered" evidence="1">
    <location>
        <begin position="200"/>
        <end position="328"/>
    </location>
</feature>
<feature type="compositionally biased region" description="Low complexity" evidence="1">
    <location>
        <begin position="249"/>
        <end position="262"/>
    </location>
</feature>
<accession>A0A6A3N3M5</accession>
<reference evidence="3 4" key="1">
    <citation type="submission" date="2018-09" db="EMBL/GenBank/DDBJ databases">
        <title>Genomic investigation of the strawberry pathogen Phytophthora fragariae indicates pathogenicity is determined by transcriptional variation in three key races.</title>
        <authorList>
            <person name="Adams T.M."/>
            <person name="Armitage A.D."/>
            <person name="Sobczyk M.K."/>
            <person name="Bates H.J."/>
            <person name="Dunwell J.M."/>
            <person name="Nellist C.F."/>
            <person name="Harrison R.J."/>
        </authorList>
    </citation>
    <scope>NUCLEOTIDE SEQUENCE [LARGE SCALE GENOMIC DNA]</scope>
    <source>
        <strain evidence="3 4">SCRP324</strain>
    </source>
</reference>
<dbReference type="Proteomes" id="UP000435112">
    <property type="component" value="Unassembled WGS sequence"/>
</dbReference>
<sequence length="494" mass="52831">MAEFALNNSTHASTGLTPFFVNNARHPRVPALLAVRSSNAAEVSTLGGGGMAPTSMSAQDSSKSPLPQSAKSNTRDATVEGHALHGVQPRRRSTLQQCPSSFYTAKPLQADVGRQKANADRRGRKNMSSFLRGERVPLSTDGIQGTAVTDLGANKLAPRFIGPFKISKVIDDAYTLDIPTAMRLLSTFYVGRLKPYVPASIPAPEAERPRPARNPSRPAADADVESARALAPHVRASPGVARRTRAHEAASSSRAAPAPTGSEQSPQLQNARAQAQRGSESLSCRYSPDPSPARSSGAPSDMSIRSSETPRPSLKPSKPPKPATLQRPFRVVALKRRRAPTRRPFAVMVRPGLSMRLALGAGLPDASWIMRCAGRRRPVGRVRPKDVAKEYEATLALVFDDSSLEDDDDLVSFVAHEYPSLSNDDAIATGINHEVLAYSLDVNSRGASSREHSDDDHATRSVNMDVSTATSSATRFAARSAAMLSSTCTCIARA</sequence>
<gene>
    <name evidence="3" type="ORF">PR002_g7859</name>
</gene>
<dbReference type="AlphaFoldDB" id="A0A6A3N3M5"/>
<feature type="compositionally biased region" description="Basic and acidic residues" evidence="1">
    <location>
        <begin position="73"/>
        <end position="83"/>
    </location>
</feature>
<evidence type="ECO:0000313" key="3">
    <source>
        <dbReference type="EMBL" id="KAE9034909.1"/>
    </source>
</evidence>
<comment type="caution">
    <text evidence="3">The sequence shown here is derived from an EMBL/GenBank/DDBJ whole genome shotgun (WGS) entry which is preliminary data.</text>
</comment>
<proteinExistence type="predicted"/>
<feature type="region of interest" description="Disordered" evidence="1">
    <location>
        <begin position="43"/>
        <end position="95"/>
    </location>
</feature>
<name>A0A6A3N3M5_9STRA</name>
<feature type="domain" description="Tf2-1-like SH3-like" evidence="2">
    <location>
        <begin position="152"/>
        <end position="197"/>
    </location>
</feature>
<evidence type="ECO:0000313" key="4">
    <source>
        <dbReference type="Proteomes" id="UP000435112"/>
    </source>
</evidence>
<feature type="compositionally biased region" description="Polar residues" evidence="1">
    <location>
        <begin position="54"/>
        <end position="72"/>
    </location>
</feature>
<dbReference type="InterPro" id="IPR056924">
    <property type="entry name" value="SH3_Tf2-1"/>
</dbReference>
<dbReference type="EMBL" id="QXFU01000386">
    <property type="protein sequence ID" value="KAE9034909.1"/>
    <property type="molecule type" value="Genomic_DNA"/>
</dbReference>